<evidence type="ECO:0000256" key="5">
    <source>
        <dbReference type="ARBA" id="ARBA00023136"/>
    </source>
</evidence>
<dbReference type="PROSITE" id="PS00216">
    <property type="entry name" value="SUGAR_TRANSPORT_1"/>
    <property type="match status" value="1"/>
</dbReference>
<dbReference type="Pfam" id="PF00083">
    <property type="entry name" value="Sugar_tr"/>
    <property type="match status" value="1"/>
</dbReference>
<dbReference type="GO" id="GO:0005351">
    <property type="term" value="F:carbohydrate:proton symporter activity"/>
    <property type="evidence" value="ECO:0007669"/>
    <property type="project" value="TreeGrafter"/>
</dbReference>
<evidence type="ECO:0000313" key="8">
    <source>
        <dbReference type="EMBL" id="GHJ86361.1"/>
    </source>
</evidence>
<dbReference type="InterPro" id="IPR036259">
    <property type="entry name" value="MFS_trans_sf"/>
</dbReference>
<reference evidence="8" key="1">
    <citation type="submission" date="2020-07" db="EMBL/GenBank/DDBJ databases">
        <title>Draft Genome Sequence of a Deep-Sea Yeast, Naganishia (Cryptococcus) liquefaciens strain N6.</title>
        <authorList>
            <person name="Han Y.W."/>
            <person name="Kajitani R."/>
            <person name="Morimoto H."/>
            <person name="Parhat M."/>
            <person name="Tsubouchi H."/>
            <person name="Bakenova O."/>
            <person name="Ogata M."/>
            <person name="Argunhan B."/>
            <person name="Aoki R."/>
            <person name="Kajiwara S."/>
            <person name="Itoh T."/>
            <person name="Iwasaki H."/>
        </authorList>
    </citation>
    <scope>NUCLEOTIDE SEQUENCE</scope>
    <source>
        <strain evidence="8">N6</strain>
    </source>
</reference>
<dbReference type="OrthoDB" id="6612291at2759"/>
<proteinExistence type="inferred from homology"/>
<gene>
    <name evidence="8" type="ORF">NliqN6_2763</name>
</gene>
<evidence type="ECO:0000256" key="2">
    <source>
        <dbReference type="ARBA" id="ARBA00010992"/>
    </source>
</evidence>
<feature type="transmembrane region" description="Helical" evidence="6">
    <location>
        <begin position="72"/>
        <end position="98"/>
    </location>
</feature>
<feature type="transmembrane region" description="Helical" evidence="6">
    <location>
        <begin position="245"/>
        <end position="262"/>
    </location>
</feature>
<dbReference type="PANTHER" id="PTHR48022:SF68">
    <property type="entry name" value="MAJOR FACILITATOR SUPERFAMILY (MFS) PROFILE DOMAIN-CONTAINING PROTEIN-RELATED"/>
    <property type="match status" value="1"/>
</dbReference>
<feature type="transmembrane region" description="Helical" evidence="6">
    <location>
        <begin position="496"/>
        <end position="515"/>
    </location>
</feature>
<dbReference type="SUPFAM" id="SSF103473">
    <property type="entry name" value="MFS general substrate transporter"/>
    <property type="match status" value="1"/>
</dbReference>
<dbReference type="Proteomes" id="UP000620104">
    <property type="component" value="Unassembled WGS sequence"/>
</dbReference>
<evidence type="ECO:0000313" key="9">
    <source>
        <dbReference type="Proteomes" id="UP000620104"/>
    </source>
</evidence>
<feature type="transmembrane region" description="Helical" evidence="6">
    <location>
        <begin position="366"/>
        <end position="388"/>
    </location>
</feature>
<dbReference type="InterPro" id="IPR020846">
    <property type="entry name" value="MFS_dom"/>
</dbReference>
<protein>
    <recommendedName>
        <fullName evidence="7">Major facilitator superfamily (MFS) profile domain-containing protein</fullName>
    </recommendedName>
</protein>
<dbReference type="InterPro" id="IPR050360">
    <property type="entry name" value="MFS_Sugar_Transporters"/>
</dbReference>
<feature type="transmembrane region" description="Helical" evidence="6">
    <location>
        <begin position="211"/>
        <end position="233"/>
    </location>
</feature>
<comment type="subcellular location">
    <subcellularLocation>
        <location evidence="1">Membrane</location>
        <topology evidence="1">Multi-pass membrane protein</topology>
    </subcellularLocation>
</comment>
<dbReference type="GO" id="GO:0016020">
    <property type="term" value="C:membrane"/>
    <property type="evidence" value="ECO:0007669"/>
    <property type="project" value="UniProtKB-SubCell"/>
</dbReference>
<evidence type="ECO:0000256" key="6">
    <source>
        <dbReference type="SAM" id="Phobius"/>
    </source>
</evidence>
<accession>A0A8H3TSV8</accession>
<organism evidence="8 9">
    <name type="scientific">Naganishia liquefaciens</name>
    <dbReference type="NCBI Taxonomy" id="104408"/>
    <lineage>
        <taxon>Eukaryota</taxon>
        <taxon>Fungi</taxon>
        <taxon>Dikarya</taxon>
        <taxon>Basidiomycota</taxon>
        <taxon>Agaricomycotina</taxon>
        <taxon>Tremellomycetes</taxon>
        <taxon>Filobasidiales</taxon>
        <taxon>Filobasidiaceae</taxon>
        <taxon>Naganishia</taxon>
    </lineage>
</organism>
<feature type="transmembrane region" description="Helical" evidence="6">
    <location>
        <begin position="426"/>
        <end position="450"/>
    </location>
</feature>
<name>A0A8H3TSV8_9TREE</name>
<dbReference type="InterPro" id="IPR005829">
    <property type="entry name" value="Sugar_transporter_CS"/>
</dbReference>
<keyword evidence="3 6" id="KW-0812">Transmembrane</keyword>
<comment type="similarity">
    <text evidence="2">Belongs to the major facilitator superfamily. Sugar transporter (TC 2.A.1.1) family.</text>
</comment>
<evidence type="ECO:0000256" key="3">
    <source>
        <dbReference type="ARBA" id="ARBA00022692"/>
    </source>
</evidence>
<feature type="transmembrane region" description="Helical" evidence="6">
    <location>
        <begin position="462"/>
        <end position="481"/>
    </location>
</feature>
<feature type="transmembrane region" description="Helical" evidence="6">
    <location>
        <begin position="177"/>
        <end position="199"/>
    </location>
</feature>
<dbReference type="Gene3D" id="1.20.1250.20">
    <property type="entry name" value="MFS general substrate transporter like domains"/>
    <property type="match status" value="1"/>
</dbReference>
<evidence type="ECO:0000256" key="4">
    <source>
        <dbReference type="ARBA" id="ARBA00022989"/>
    </source>
</evidence>
<feature type="transmembrane region" description="Helical" evidence="6">
    <location>
        <begin position="339"/>
        <end position="360"/>
    </location>
</feature>
<keyword evidence="4 6" id="KW-1133">Transmembrane helix</keyword>
<feature type="transmembrane region" description="Helical" evidence="6">
    <location>
        <begin position="152"/>
        <end position="171"/>
    </location>
</feature>
<dbReference type="AlphaFoldDB" id="A0A8H3TSV8"/>
<comment type="caution">
    <text evidence="8">The sequence shown here is derived from an EMBL/GenBank/DDBJ whole genome shotgun (WGS) entry which is preliminary data.</text>
</comment>
<evidence type="ECO:0000259" key="7">
    <source>
        <dbReference type="PROSITE" id="PS50850"/>
    </source>
</evidence>
<keyword evidence="5 6" id="KW-0472">Membrane</keyword>
<evidence type="ECO:0000256" key="1">
    <source>
        <dbReference type="ARBA" id="ARBA00004141"/>
    </source>
</evidence>
<dbReference type="InterPro" id="IPR005828">
    <property type="entry name" value="MFS_sugar_transport-like"/>
</dbReference>
<dbReference type="EMBL" id="BLZA01000018">
    <property type="protein sequence ID" value="GHJ86361.1"/>
    <property type="molecule type" value="Genomic_DNA"/>
</dbReference>
<keyword evidence="9" id="KW-1185">Reference proteome</keyword>
<dbReference type="PANTHER" id="PTHR48022">
    <property type="entry name" value="PLASTIDIC GLUCOSE TRANSPORTER 4"/>
    <property type="match status" value="1"/>
</dbReference>
<feature type="transmembrane region" description="Helical" evidence="6">
    <location>
        <begin position="395"/>
        <end position="414"/>
    </location>
</feature>
<sequence>MTSSQTQLPYLTADEKDTIIHVDDITKDDLDAKVNVQELAADGTHHVSSADGPQSAFGDLTTKATVFKFKRLFSMGLLVGLAAIYMGFTLGIASNIVANRAFIKQFGTVIDDHGELALDATHVSVWGGTNFAAQLVFQAASPLTADRWGVRINLYIMTLAMLVAIVIEIVSTNWIHYLIAKLFSGMACAYLGPGIINYLTEISMPKMRGAMLSSFAFFFSLGGLCASIALKLIADLTPAKFRSAFYSQFAIFGIWVCVLLYLPESPAFLCKKGKHDQAKQSLRRLIGSVEGYDFDHEYSVLQFHVEDSVAMNKKLSESSWAAIFKGSNLRRTVISCLPFTLQAFSGTALIFGYSTFFFSLSGLGDAFLGSLILNLILLFGITISIFSVDYLGRRTLVLIGCAGCALCDIAFGGIGQMPIGPTAGNAVLAVASVWVFFYAGSLATVGWGYLGEVSSLSLRSKTIALATVQQSLISLIFQYTVPEMLSPQKANWGVRIGYLFGGLTFLGMIVVYFFMPETKGRSAQEMDELYARGIPARKFHLTETDYQNAQRMASA</sequence>
<feature type="domain" description="Major facilitator superfamily (MFS) profile" evidence="7">
    <location>
        <begin position="75"/>
        <end position="519"/>
    </location>
</feature>
<dbReference type="PROSITE" id="PS50850">
    <property type="entry name" value="MFS"/>
    <property type="match status" value="1"/>
</dbReference>